<organism evidence="1 2">
    <name type="scientific">Steinernema glaseri</name>
    <dbReference type="NCBI Taxonomy" id="37863"/>
    <lineage>
        <taxon>Eukaryota</taxon>
        <taxon>Metazoa</taxon>
        <taxon>Ecdysozoa</taxon>
        <taxon>Nematoda</taxon>
        <taxon>Chromadorea</taxon>
        <taxon>Rhabditida</taxon>
        <taxon>Tylenchina</taxon>
        <taxon>Panagrolaimomorpha</taxon>
        <taxon>Strongyloidoidea</taxon>
        <taxon>Steinernematidae</taxon>
        <taxon>Steinernema</taxon>
    </lineage>
</organism>
<evidence type="ECO:0000313" key="2">
    <source>
        <dbReference type="WBParaSite" id="L893_g14256.t1"/>
    </source>
</evidence>
<proteinExistence type="predicted"/>
<accession>A0A1I7YAW9</accession>
<keyword evidence="1" id="KW-1185">Reference proteome</keyword>
<dbReference type="WBParaSite" id="L893_g14256.t1">
    <property type="protein sequence ID" value="L893_g14256.t1"/>
    <property type="gene ID" value="L893_g14256"/>
</dbReference>
<reference evidence="2" key="1">
    <citation type="submission" date="2016-11" db="UniProtKB">
        <authorList>
            <consortium name="WormBaseParasite"/>
        </authorList>
    </citation>
    <scope>IDENTIFICATION</scope>
</reference>
<dbReference type="AlphaFoldDB" id="A0A1I7YAW9"/>
<protein>
    <submittedName>
        <fullName evidence="2">Uncharacterized protein</fullName>
    </submittedName>
</protein>
<name>A0A1I7YAW9_9BILA</name>
<dbReference type="Proteomes" id="UP000095287">
    <property type="component" value="Unplaced"/>
</dbReference>
<evidence type="ECO:0000313" key="1">
    <source>
        <dbReference type="Proteomes" id="UP000095287"/>
    </source>
</evidence>
<sequence length="72" mass="8142">MAGGEREEVEHFKDLLDTEMWTTSKGLDGCEEGVKLNGCQEELASVKEEARRRRWTVNFGDERGALARLRGS</sequence>